<dbReference type="Pfam" id="PF12704">
    <property type="entry name" value="MacB_PCD"/>
    <property type="match status" value="1"/>
</dbReference>
<dbReference type="AlphaFoldDB" id="A0A0S6VUE8"/>
<feature type="transmembrane region" description="Helical" evidence="7">
    <location>
        <begin position="275"/>
        <end position="300"/>
    </location>
</feature>
<dbReference type="HOGENOM" id="CLU_000604_8_6_0"/>
<dbReference type="STRING" id="1499966.U14_02353"/>
<dbReference type="Pfam" id="PF02687">
    <property type="entry name" value="FtsX"/>
    <property type="match status" value="1"/>
</dbReference>
<sequence length="407" mass="44874">MIFLQIAWNNMLRNRRRTLVTLSAMTLGIAVMVFANAFNAGMSQQWADSLINERSGHLQVHHKDYYQYSMSDRKRVLIHETDRVVATIRQHPHVVAVMPQAVLAGLVGNEESSVAFYGIANGLEMLDAALPEHRVLAVEGDALSKEHPDGVMLGKTLAKELGVTIGDEVIVLSSTASGDQGSALVTVRGLLQAKDNADFERSVMICGLSQQIREDLLDIGAEATNLVIRLDDTRFIPEVVTWLNQRFQEQGMPYVVEAWDNEKHFTFLTGIFNTISMIIMLILSLIVGFIISNTLLMSIFERIREVGAMRAVGMENGQVYRFFYWEYLLISSIGGALGLAAGVALIGIGQHTGVSISDGIFAEVRPVLEISNLLVSFLLPFSLTAVAALFPIRSSCRLSVVESLNYN</sequence>
<organism evidence="10">
    <name type="scientific">Candidatus Moduliflexus flocculans</name>
    <dbReference type="NCBI Taxonomy" id="1499966"/>
    <lineage>
        <taxon>Bacteria</taxon>
        <taxon>Candidatus Moduliflexota</taxon>
        <taxon>Candidatus Moduliflexia</taxon>
        <taxon>Candidatus Moduliflexales</taxon>
        <taxon>Candidatus Moduliflexaceae</taxon>
    </lineage>
</organism>
<evidence type="ECO:0000256" key="7">
    <source>
        <dbReference type="SAM" id="Phobius"/>
    </source>
</evidence>
<comment type="subcellular location">
    <subcellularLocation>
        <location evidence="1">Cell membrane</location>
        <topology evidence="1">Multi-pass membrane protein</topology>
    </subcellularLocation>
</comment>
<keyword evidence="11" id="KW-1185">Reference proteome</keyword>
<evidence type="ECO:0000313" key="11">
    <source>
        <dbReference type="Proteomes" id="UP000030700"/>
    </source>
</evidence>
<dbReference type="PANTHER" id="PTHR30489:SF0">
    <property type="entry name" value="LIPOPROTEIN-RELEASING SYSTEM TRANSMEMBRANE PROTEIN LOLE"/>
    <property type="match status" value="1"/>
</dbReference>
<reference evidence="10" key="1">
    <citation type="journal article" date="2015" name="PeerJ">
        <title>First genomic representation of candidate bacterial phylum KSB3 points to enhanced environmental sensing as a trigger of wastewater bulking.</title>
        <authorList>
            <person name="Sekiguchi Y."/>
            <person name="Ohashi A."/>
            <person name="Parks D.H."/>
            <person name="Yamauchi T."/>
            <person name="Tyson G.W."/>
            <person name="Hugenholtz P."/>
        </authorList>
    </citation>
    <scope>NUCLEOTIDE SEQUENCE [LARGE SCALE GENOMIC DNA]</scope>
</reference>
<name>A0A0S6VUE8_9BACT</name>
<feature type="domain" description="ABC3 transporter permease C-terminal" evidence="8">
    <location>
        <begin position="277"/>
        <end position="398"/>
    </location>
</feature>
<feature type="transmembrane region" description="Helical" evidence="7">
    <location>
        <begin position="370"/>
        <end position="390"/>
    </location>
</feature>
<protein>
    <recommendedName>
        <fullName evidence="12">ABC transporter permease</fullName>
    </recommendedName>
</protein>
<keyword evidence="4 7" id="KW-0812">Transmembrane</keyword>
<keyword evidence="5 7" id="KW-1133">Transmembrane helix</keyword>
<dbReference type="InterPro" id="IPR051447">
    <property type="entry name" value="Lipoprotein-release_system"/>
</dbReference>
<dbReference type="GO" id="GO:0098797">
    <property type="term" value="C:plasma membrane protein complex"/>
    <property type="evidence" value="ECO:0007669"/>
    <property type="project" value="TreeGrafter"/>
</dbReference>
<evidence type="ECO:0000259" key="8">
    <source>
        <dbReference type="Pfam" id="PF02687"/>
    </source>
</evidence>
<dbReference type="Proteomes" id="UP000030700">
    <property type="component" value="Unassembled WGS sequence"/>
</dbReference>
<dbReference type="EMBL" id="DF820456">
    <property type="protein sequence ID" value="GAK51111.1"/>
    <property type="molecule type" value="Genomic_DNA"/>
</dbReference>
<keyword evidence="6 7" id="KW-0472">Membrane</keyword>
<accession>A0A0S6VUE8</accession>
<evidence type="ECO:0000256" key="2">
    <source>
        <dbReference type="ARBA" id="ARBA00005236"/>
    </source>
</evidence>
<comment type="similarity">
    <text evidence="2">Belongs to the ABC-4 integral membrane protein family. LolC/E subfamily.</text>
</comment>
<evidence type="ECO:0000256" key="1">
    <source>
        <dbReference type="ARBA" id="ARBA00004651"/>
    </source>
</evidence>
<feature type="domain" description="MacB-like periplasmic core" evidence="9">
    <location>
        <begin position="18"/>
        <end position="239"/>
    </location>
</feature>
<gene>
    <name evidence="10" type="ORF">U14_02353</name>
</gene>
<evidence type="ECO:0008006" key="12">
    <source>
        <dbReference type="Google" id="ProtNLM"/>
    </source>
</evidence>
<feature type="transmembrane region" description="Helical" evidence="7">
    <location>
        <begin position="327"/>
        <end position="350"/>
    </location>
</feature>
<evidence type="ECO:0000256" key="5">
    <source>
        <dbReference type="ARBA" id="ARBA00022989"/>
    </source>
</evidence>
<keyword evidence="3" id="KW-1003">Cell membrane</keyword>
<evidence type="ECO:0000259" key="9">
    <source>
        <dbReference type="Pfam" id="PF12704"/>
    </source>
</evidence>
<dbReference type="PANTHER" id="PTHR30489">
    <property type="entry name" value="LIPOPROTEIN-RELEASING SYSTEM TRANSMEMBRANE PROTEIN LOLE"/>
    <property type="match status" value="1"/>
</dbReference>
<dbReference type="InterPro" id="IPR003838">
    <property type="entry name" value="ABC3_permease_C"/>
</dbReference>
<dbReference type="InterPro" id="IPR025857">
    <property type="entry name" value="MacB_PCD"/>
</dbReference>
<evidence type="ECO:0000313" key="10">
    <source>
        <dbReference type="EMBL" id="GAK51111.1"/>
    </source>
</evidence>
<proteinExistence type="inferred from homology"/>
<evidence type="ECO:0000256" key="4">
    <source>
        <dbReference type="ARBA" id="ARBA00022692"/>
    </source>
</evidence>
<evidence type="ECO:0000256" key="3">
    <source>
        <dbReference type="ARBA" id="ARBA00022475"/>
    </source>
</evidence>
<evidence type="ECO:0000256" key="6">
    <source>
        <dbReference type="ARBA" id="ARBA00023136"/>
    </source>
</evidence>
<dbReference type="GO" id="GO:0044874">
    <property type="term" value="P:lipoprotein localization to outer membrane"/>
    <property type="evidence" value="ECO:0007669"/>
    <property type="project" value="TreeGrafter"/>
</dbReference>